<protein>
    <submittedName>
        <fullName evidence="6">IclR family transcriptional regulator</fullName>
    </submittedName>
</protein>
<accession>A0ABW4PBG8</accession>
<dbReference type="InterPro" id="IPR050707">
    <property type="entry name" value="HTH_MetabolicPath_Reg"/>
</dbReference>
<sequence>MRSYAFTEWTYTVRVDERPQVIRRVGALLRAVAAAPGEGASTSDLGRATGLARPTAHRLLSSLADEGLVDRDRKTGLWSLGPELYLLGSQAAERYDVTERARDILRDLARETGESAFLSARRGDETVCVASEEGSFPLRSHVLHVGLRLPLGVASAGLVILSHLPDREVGEYLDRRELTERWGDEHSTPAIRERIEATRLTGYCVNPGLLVQGSWGMGAAVFDAAEQPAWALSLTGVESRFPPERRGELGELLLRQAHRLTLRLRGGR</sequence>
<dbReference type="InterPro" id="IPR036390">
    <property type="entry name" value="WH_DNA-bd_sf"/>
</dbReference>
<dbReference type="Pfam" id="PF01614">
    <property type="entry name" value="IclR_C"/>
    <property type="match status" value="1"/>
</dbReference>
<dbReference type="PROSITE" id="PS51078">
    <property type="entry name" value="ICLR_ED"/>
    <property type="match status" value="1"/>
</dbReference>
<evidence type="ECO:0000256" key="1">
    <source>
        <dbReference type="ARBA" id="ARBA00023015"/>
    </source>
</evidence>
<dbReference type="Gene3D" id="3.30.450.40">
    <property type="match status" value="1"/>
</dbReference>
<name>A0ABW4PBG8_9NOCA</name>
<keyword evidence="1" id="KW-0805">Transcription regulation</keyword>
<evidence type="ECO:0000313" key="7">
    <source>
        <dbReference type="Proteomes" id="UP001597286"/>
    </source>
</evidence>
<feature type="domain" description="IclR-ED" evidence="5">
    <location>
        <begin position="83"/>
        <end position="266"/>
    </location>
</feature>
<dbReference type="Pfam" id="PF09339">
    <property type="entry name" value="HTH_IclR"/>
    <property type="match status" value="1"/>
</dbReference>
<dbReference type="PROSITE" id="PS51077">
    <property type="entry name" value="HTH_ICLR"/>
    <property type="match status" value="1"/>
</dbReference>
<dbReference type="InterPro" id="IPR036388">
    <property type="entry name" value="WH-like_DNA-bd_sf"/>
</dbReference>
<comment type="caution">
    <text evidence="6">The sequence shown here is derived from an EMBL/GenBank/DDBJ whole genome shotgun (WGS) entry which is preliminary data.</text>
</comment>
<evidence type="ECO:0000259" key="5">
    <source>
        <dbReference type="PROSITE" id="PS51078"/>
    </source>
</evidence>
<dbReference type="SMART" id="SM00346">
    <property type="entry name" value="HTH_ICLR"/>
    <property type="match status" value="1"/>
</dbReference>
<dbReference type="SUPFAM" id="SSF55781">
    <property type="entry name" value="GAF domain-like"/>
    <property type="match status" value="1"/>
</dbReference>
<evidence type="ECO:0000313" key="6">
    <source>
        <dbReference type="EMBL" id="MFD1815855.1"/>
    </source>
</evidence>
<feature type="domain" description="HTH iclR-type" evidence="4">
    <location>
        <begin position="19"/>
        <end position="82"/>
    </location>
</feature>
<reference evidence="7" key="1">
    <citation type="journal article" date="2019" name="Int. J. Syst. Evol. Microbiol.">
        <title>The Global Catalogue of Microorganisms (GCM) 10K type strain sequencing project: providing services to taxonomists for standard genome sequencing and annotation.</title>
        <authorList>
            <consortium name="The Broad Institute Genomics Platform"/>
            <consortium name="The Broad Institute Genome Sequencing Center for Infectious Disease"/>
            <person name="Wu L."/>
            <person name="Ma J."/>
        </authorList>
    </citation>
    <scope>NUCLEOTIDE SEQUENCE [LARGE SCALE GENOMIC DNA]</scope>
    <source>
        <strain evidence="7">DT72</strain>
    </source>
</reference>
<evidence type="ECO:0000256" key="2">
    <source>
        <dbReference type="ARBA" id="ARBA00023125"/>
    </source>
</evidence>
<dbReference type="EMBL" id="JBHUFB010000022">
    <property type="protein sequence ID" value="MFD1815855.1"/>
    <property type="molecule type" value="Genomic_DNA"/>
</dbReference>
<dbReference type="SUPFAM" id="SSF46785">
    <property type="entry name" value="Winged helix' DNA-binding domain"/>
    <property type="match status" value="1"/>
</dbReference>
<evidence type="ECO:0000259" key="4">
    <source>
        <dbReference type="PROSITE" id="PS51077"/>
    </source>
</evidence>
<keyword evidence="7" id="KW-1185">Reference proteome</keyword>
<dbReference type="PANTHER" id="PTHR30136">
    <property type="entry name" value="HELIX-TURN-HELIX TRANSCRIPTIONAL REGULATOR, ICLR FAMILY"/>
    <property type="match status" value="1"/>
</dbReference>
<dbReference type="Proteomes" id="UP001597286">
    <property type="component" value="Unassembled WGS sequence"/>
</dbReference>
<gene>
    <name evidence="6" type="ORF">ACFSJG_26865</name>
</gene>
<dbReference type="InterPro" id="IPR014757">
    <property type="entry name" value="Tscrpt_reg_IclR_C"/>
</dbReference>
<keyword evidence="3" id="KW-0804">Transcription</keyword>
<dbReference type="RefSeq" id="WP_378488302.1">
    <property type="nucleotide sequence ID" value="NZ_JBHUFB010000022.1"/>
</dbReference>
<dbReference type="Gene3D" id="1.10.10.10">
    <property type="entry name" value="Winged helix-like DNA-binding domain superfamily/Winged helix DNA-binding domain"/>
    <property type="match status" value="1"/>
</dbReference>
<evidence type="ECO:0000256" key="3">
    <source>
        <dbReference type="ARBA" id="ARBA00023163"/>
    </source>
</evidence>
<proteinExistence type="predicted"/>
<dbReference type="InterPro" id="IPR005471">
    <property type="entry name" value="Tscrpt_reg_IclR_N"/>
</dbReference>
<keyword evidence="2" id="KW-0238">DNA-binding</keyword>
<organism evidence="6 7">
    <name type="scientific">Rhodococcus gannanensis</name>
    <dbReference type="NCBI Taxonomy" id="1960308"/>
    <lineage>
        <taxon>Bacteria</taxon>
        <taxon>Bacillati</taxon>
        <taxon>Actinomycetota</taxon>
        <taxon>Actinomycetes</taxon>
        <taxon>Mycobacteriales</taxon>
        <taxon>Nocardiaceae</taxon>
        <taxon>Rhodococcus</taxon>
    </lineage>
</organism>
<dbReference type="InterPro" id="IPR029016">
    <property type="entry name" value="GAF-like_dom_sf"/>
</dbReference>
<dbReference type="PANTHER" id="PTHR30136:SF39">
    <property type="entry name" value="TRANSCRIPTIONAL REGULATORY PROTEIN"/>
    <property type="match status" value="1"/>
</dbReference>